<organism evidence="1 2">
    <name type="scientific">Sodalis glossinidius (strain morsitans)</name>
    <dbReference type="NCBI Taxonomy" id="343509"/>
    <lineage>
        <taxon>Bacteria</taxon>
        <taxon>Pseudomonadati</taxon>
        <taxon>Pseudomonadota</taxon>
        <taxon>Gammaproteobacteria</taxon>
        <taxon>Enterobacterales</taxon>
        <taxon>Bruguierivoracaceae</taxon>
        <taxon>Sodalis</taxon>
    </lineage>
</organism>
<accession>A0A193QP51</accession>
<name>A0A193QP51_SODGM</name>
<dbReference type="BioCyc" id="SGLO343509:SGP1_RS21455-MONOMER"/>
<gene>
    <name evidence="1" type="ORF">SGGMMB4_05564</name>
</gene>
<dbReference type="AlphaFoldDB" id="A0A193QP51"/>
<evidence type="ECO:0000313" key="2">
    <source>
        <dbReference type="Proteomes" id="UP000245838"/>
    </source>
</evidence>
<dbReference type="RefSeq" id="WP_041867285.1">
    <property type="nucleotide sequence ID" value="NC_007712.1"/>
</dbReference>
<evidence type="ECO:0000313" key="1">
    <source>
        <dbReference type="EMBL" id="CRL46715.1"/>
    </source>
</evidence>
<reference evidence="1 2" key="1">
    <citation type="submission" date="2015-05" db="EMBL/GenBank/DDBJ databases">
        <authorList>
            <person name="Goodhead I."/>
        </authorList>
    </citation>
    <scope>NUCLEOTIDE SEQUENCE [LARGE SCALE GENOMIC DNA]</scope>
    <source>
        <strain evidence="2">morsitans</strain>
    </source>
</reference>
<sequence>MTKEQLDAIATIVDLSVKDANSSGFDAEMFRITAELLDKISGMELFKEVVNQVADAMDTSSSRDINDDKN</sequence>
<protein>
    <submittedName>
        <fullName evidence="1">Uncharacterized protein</fullName>
    </submittedName>
</protein>
<proteinExistence type="predicted"/>
<dbReference type="Proteomes" id="UP000245838">
    <property type="component" value="Chromosome sggmmb4_Chromosome"/>
</dbReference>
<dbReference type="EMBL" id="LN854557">
    <property type="protein sequence ID" value="CRL46715.1"/>
    <property type="molecule type" value="Genomic_DNA"/>
</dbReference>